<proteinExistence type="predicted"/>
<reference evidence="3" key="1">
    <citation type="journal article" date="2011" name="MBio">
        <title>Novel metabolic attributes of the genus Cyanothece, comprising a group of unicellular nitrogen-fixing Cyanobacteria.</title>
        <authorList>
            <person name="Bandyopadhyay A."/>
            <person name="Elvitigala T."/>
            <person name="Welsh E."/>
            <person name="Stockel J."/>
            <person name="Liberton M."/>
            <person name="Min H."/>
            <person name="Sherman L.A."/>
            <person name="Pakrasi H.B."/>
        </authorList>
    </citation>
    <scope>NUCLEOTIDE SEQUENCE [LARGE SCALE GENOMIC DNA]</scope>
    <source>
        <strain evidence="3">PCC 7822</strain>
    </source>
</reference>
<dbReference type="eggNOG" id="COG3861">
    <property type="taxonomic scope" value="Bacteria"/>
</dbReference>
<organism evidence="2 3">
    <name type="scientific">Gloeothece verrucosa (strain PCC 7822)</name>
    <name type="common">Cyanothece sp. (strain PCC 7822)</name>
    <dbReference type="NCBI Taxonomy" id="497965"/>
    <lineage>
        <taxon>Bacteria</taxon>
        <taxon>Bacillati</taxon>
        <taxon>Cyanobacteriota</taxon>
        <taxon>Cyanophyceae</taxon>
        <taxon>Oscillatoriophycideae</taxon>
        <taxon>Chroococcales</taxon>
        <taxon>Aphanothecaceae</taxon>
        <taxon>Gloeothece</taxon>
        <taxon>Gloeothece verrucosa</taxon>
    </lineage>
</organism>
<dbReference type="InterPro" id="IPR019060">
    <property type="entry name" value="DUF2382"/>
</dbReference>
<dbReference type="STRING" id="497965.Cyan7822_4239"/>
<dbReference type="Pfam" id="PF09557">
    <property type="entry name" value="DUF2382"/>
    <property type="match status" value="1"/>
</dbReference>
<dbReference type="KEGG" id="cyj:Cyan7822_4239"/>
<dbReference type="AlphaFoldDB" id="E0U918"/>
<keyword evidence="3" id="KW-1185">Reference proteome</keyword>
<dbReference type="Proteomes" id="UP000008206">
    <property type="component" value="Chromosome"/>
</dbReference>
<evidence type="ECO:0000259" key="1">
    <source>
        <dbReference type="Pfam" id="PF09557"/>
    </source>
</evidence>
<dbReference type="EMBL" id="CP002198">
    <property type="protein sequence ID" value="ADN16157.1"/>
    <property type="molecule type" value="Genomic_DNA"/>
</dbReference>
<evidence type="ECO:0000313" key="2">
    <source>
        <dbReference type="EMBL" id="ADN16157.1"/>
    </source>
</evidence>
<feature type="domain" description="DUF2382" evidence="1">
    <location>
        <begin position="20"/>
        <end position="70"/>
    </location>
</feature>
<name>E0U918_GLOV7</name>
<sequence length="150" mass="17153">MTNNALNPDAEAREVEEYQIELLEERLKIDRHRRKVGEVVIRKEIEIKTVEIPVRLEKLIIEQVGTETQRLAEVDLSRETITGDDLFKTTPTTAATTVEGTFSSLEQAIEILAIIARQPPHGCQSVQVKLLLEDGKFQESYQIMFQKYAQ</sequence>
<gene>
    <name evidence="2" type="ordered locus">Cyan7822_4239</name>
</gene>
<accession>E0U918</accession>
<dbReference type="HOGENOM" id="CLU_136170_0_0_3"/>
<evidence type="ECO:0000313" key="3">
    <source>
        <dbReference type="Proteomes" id="UP000008206"/>
    </source>
</evidence>
<protein>
    <recommendedName>
        <fullName evidence="1">DUF2382 domain-containing protein</fullName>
    </recommendedName>
</protein>